<keyword evidence="7" id="KW-1185">Reference proteome</keyword>
<protein>
    <submittedName>
        <fullName evidence="6">Si:dkey-16n15.6</fullName>
    </submittedName>
</protein>
<feature type="transmembrane region" description="Helical" evidence="5">
    <location>
        <begin position="164"/>
        <end position="185"/>
    </location>
</feature>
<evidence type="ECO:0000313" key="6">
    <source>
        <dbReference type="Ensembl" id="ENSTRUP00000016318.3"/>
    </source>
</evidence>
<reference evidence="6" key="2">
    <citation type="submission" date="2025-08" db="UniProtKB">
        <authorList>
            <consortium name="Ensembl"/>
        </authorList>
    </citation>
    <scope>IDENTIFICATION</scope>
</reference>
<keyword evidence="4 5" id="KW-0472">Membrane</keyword>
<accession>H2SV80</accession>
<dbReference type="InterPro" id="IPR005178">
    <property type="entry name" value="Ostalpha/TMEM184C"/>
</dbReference>
<dbReference type="InParanoid" id="H2SV80"/>
<dbReference type="Ensembl" id="ENSTRUT00000016390.3">
    <property type="protein sequence ID" value="ENSTRUP00000016318.3"/>
    <property type="gene ID" value="ENSTRUG00000006639.3"/>
</dbReference>
<evidence type="ECO:0000256" key="4">
    <source>
        <dbReference type="ARBA" id="ARBA00023136"/>
    </source>
</evidence>
<feature type="transmembrane region" description="Helical" evidence="5">
    <location>
        <begin position="124"/>
        <end position="144"/>
    </location>
</feature>
<sequence length="254" mass="27517">GSLLVCVCVCVCVCVTAIKDELWLFLIPAGLAVILLGIFLEEVLAVTSLVALFVPRSSSLCNFVAALYHSITLIKFMGLIEDFFGGKARMLAALAGQQVSPDPFPCCCCCCLPMVAINSGSRGWMVAAVLQLSVVRSLLFFVMLVLWTDEQYDYGDVDSVNPNVYVNAIIGASTFLSFYGYLLFYKATKSSLHGYGLRAKFICIIVVLVLCGLQSGILETMGALEVIPCTPPFSVVARSQSRSQQAWPLLSFTC</sequence>
<dbReference type="OMA" id="HIAIMIN"/>
<dbReference type="PANTHER" id="PTHR23423">
    <property type="entry name" value="ORGANIC SOLUTE TRANSPORTER-RELATED"/>
    <property type="match status" value="1"/>
</dbReference>
<reference evidence="6 7" key="1">
    <citation type="journal article" date="2011" name="Genome Biol. Evol.">
        <title>Integration of the genetic map and genome assembly of fugu facilitates insights into distinct features of genome evolution in teleosts and mammals.</title>
        <authorList>
            <person name="Kai W."/>
            <person name="Kikuchi K."/>
            <person name="Tohari S."/>
            <person name="Chew A.K."/>
            <person name="Tay A."/>
            <person name="Fujiwara A."/>
            <person name="Hosoya S."/>
            <person name="Suetake H."/>
            <person name="Naruse K."/>
            <person name="Brenner S."/>
            <person name="Suzuki Y."/>
            <person name="Venkatesh B."/>
        </authorList>
    </citation>
    <scope>NUCLEOTIDE SEQUENCE [LARGE SCALE GENOMIC DNA]</scope>
</reference>
<evidence type="ECO:0000256" key="1">
    <source>
        <dbReference type="ARBA" id="ARBA00004141"/>
    </source>
</evidence>
<name>H2SV80_TAKRU</name>
<evidence type="ECO:0000313" key="7">
    <source>
        <dbReference type="Proteomes" id="UP000005226"/>
    </source>
</evidence>
<proteinExistence type="predicted"/>
<dbReference type="eggNOG" id="KOG2641">
    <property type="taxonomic scope" value="Eukaryota"/>
</dbReference>
<feature type="transmembrane region" description="Helical" evidence="5">
    <location>
        <begin position="197"/>
        <end position="218"/>
    </location>
</feature>
<dbReference type="Proteomes" id="UP000005226">
    <property type="component" value="Chromosome 3"/>
</dbReference>
<dbReference type="HOGENOM" id="CLU_054316_1_0_1"/>
<dbReference type="GeneTree" id="ENSGT00940000166825"/>
<evidence type="ECO:0000256" key="3">
    <source>
        <dbReference type="ARBA" id="ARBA00022989"/>
    </source>
</evidence>
<dbReference type="Pfam" id="PF03619">
    <property type="entry name" value="Solute_trans_a"/>
    <property type="match status" value="1"/>
</dbReference>
<dbReference type="GO" id="GO:0016020">
    <property type="term" value="C:membrane"/>
    <property type="evidence" value="ECO:0007669"/>
    <property type="project" value="UniProtKB-SubCell"/>
</dbReference>
<reference evidence="6" key="3">
    <citation type="submission" date="2025-09" db="UniProtKB">
        <authorList>
            <consortium name="Ensembl"/>
        </authorList>
    </citation>
    <scope>IDENTIFICATION</scope>
</reference>
<organism evidence="6 7">
    <name type="scientific">Takifugu rubripes</name>
    <name type="common">Japanese pufferfish</name>
    <name type="synonym">Fugu rubripes</name>
    <dbReference type="NCBI Taxonomy" id="31033"/>
    <lineage>
        <taxon>Eukaryota</taxon>
        <taxon>Metazoa</taxon>
        <taxon>Chordata</taxon>
        <taxon>Craniata</taxon>
        <taxon>Vertebrata</taxon>
        <taxon>Euteleostomi</taxon>
        <taxon>Actinopterygii</taxon>
        <taxon>Neopterygii</taxon>
        <taxon>Teleostei</taxon>
        <taxon>Neoteleostei</taxon>
        <taxon>Acanthomorphata</taxon>
        <taxon>Eupercaria</taxon>
        <taxon>Tetraodontiformes</taxon>
        <taxon>Tetradontoidea</taxon>
        <taxon>Tetraodontidae</taxon>
        <taxon>Takifugu</taxon>
    </lineage>
</organism>
<feature type="transmembrane region" description="Helical" evidence="5">
    <location>
        <begin position="27"/>
        <end position="54"/>
    </location>
</feature>
<keyword evidence="2 5" id="KW-0812">Transmembrane</keyword>
<evidence type="ECO:0000256" key="5">
    <source>
        <dbReference type="SAM" id="Phobius"/>
    </source>
</evidence>
<evidence type="ECO:0000256" key="2">
    <source>
        <dbReference type="ARBA" id="ARBA00022692"/>
    </source>
</evidence>
<comment type="subcellular location">
    <subcellularLocation>
        <location evidence="1">Membrane</location>
        <topology evidence="1">Multi-pass membrane protein</topology>
    </subcellularLocation>
</comment>
<keyword evidence="3 5" id="KW-1133">Transmembrane helix</keyword>
<dbReference type="SMART" id="SM01417">
    <property type="entry name" value="Solute_trans_a"/>
    <property type="match status" value="1"/>
</dbReference>
<dbReference type="AlphaFoldDB" id="H2SV80"/>